<evidence type="ECO:0000313" key="1">
    <source>
        <dbReference type="EMBL" id="OWP76158.1"/>
    </source>
</evidence>
<gene>
    <name evidence="1" type="ORF">BWK62_10340</name>
</gene>
<dbReference type="OrthoDB" id="1368706at2"/>
<name>A0A246G9D3_9FLAO</name>
<proteinExistence type="predicted"/>
<comment type="caution">
    <text evidence="1">The sequence shown here is derived from an EMBL/GenBank/DDBJ whole genome shotgun (WGS) entry which is preliminary data.</text>
</comment>
<dbReference type="AlphaFoldDB" id="A0A246G9D3"/>
<accession>A0A246G9D3</accession>
<reference evidence="1 2" key="1">
    <citation type="journal article" date="2017" name="Infect. Genet. Evol.">
        <title>Comparative genome analysis of fish pathogen Flavobacterium columnare reveals extensive sequence diversity within the species.</title>
        <authorList>
            <person name="Kayansamruaj P."/>
            <person name="Dong H.T."/>
            <person name="Hirono I."/>
            <person name="Kondo H."/>
            <person name="Senapin S."/>
            <person name="Rodkhum C."/>
        </authorList>
    </citation>
    <scope>NUCLEOTIDE SEQUENCE [LARGE SCALE GENOMIC DNA]</scope>
    <source>
        <strain evidence="1 2">1214</strain>
    </source>
</reference>
<protein>
    <submittedName>
        <fullName evidence="1">Uncharacterized protein</fullName>
    </submittedName>
</protein>
<organism evidence="1 2">
    <name type="scientific">Flavobacterium columnare</name>
    <dbReference type="NCBI Taxonomy" id="996"/>
    <lineage>
        <taxon>Bacteria</taxon>
        <taxon>Pseudomonadati</taxon>
        <taxon>Bacteroidota</taxon>
        <taxon>Flavobacteriia</taxon>
        <taxon>Flavobacteriales</taxon>
        <taxon>Flavobacteriaceae</taxon>
        <taxon>Flavobacterium</taxon>
    </lineage>
</organism>
<dbReference type="Proteomes" id="UP000198034">
    <property type="component" value="Unassembled WGS sequence"/>
</dbReference>
<sequence>MKILNFERLDQADNQKLVGGFSSIFSIVDTDYQESNIANNCHGGNCAAATCKKQKPSREKGKNTNCIGNCVPGCGSTTK</sequence>
<evidence type="ECO:0000313" key="2">
    <source>
        <dbReference type="Proteomes" id="UP000198034"/>
    </source>
</evidence>
<dbReference type="EMBL" id="MTCY01000030">
    <property type="protein sequence ID" value="OWP76158.1"/>
    <property type="molecule type" value="Genomic_DNA"/>
</dbReference>